<proteinExistence type="predicted"/>
<reference evidence="3" key="1">
    <citation type="submission" date="2025-08" db="UniProtKB">
        <authorList>
            <consortium name="RefSeq"/>
        </authorList>
    </citation>
    <scope>IDENTIFICATION</scope>
    <source>
        <tissue evidence="3">Whole Larva</tissue>
    </source>
</reference>
<name>A0ABM1MU12_NICVS</name>
<dbReference type="GeneID" id="108563792"/>
<evidence type="ECO:0000313" key="3">
    <source>
        <dbReference type="RefSeq" id="XP_017778062.1"/>
    </source>
</evidence>
<keyword evidence="2" id="KW-1185">Reference proteome</keyword>
<gene>
    <name evidence="3" type="primary">LOC108563792</name>
</gene>
<dbReference type="RefSeq" id="XP_017778062.1">
    <property type="nucleotide sequence ID" value="XM_017922573.1"/>
</dbReference>
<protein>
    <submittedName>
        <fullName evidence="3">Uncharacterized protein LOC108563792</fullName>
    </submittedName>
</protein>
<evidence type="ECO:0000256" key="1">
    <source>
        <dbReference type="SAM" id="MobiDB-lite"/>
    </source>
</evidence>
<organism evidence="2 3">
    <name type="scientific">Nicrophorus vespilloides</name>
    <name type="common">Boreal carrion beetle</name>
    <dbReference type="NCBI Taxonomy" id="110193"/>
    <lineage>
        <taxon>Eukaryota</taxon>
        <taxon>Metazoa</taxon>
        <taxon>Ecdysozoa</taxon>
        <taxon>Arthropoda</taxon>
        <taxon>Hexapoda</taxon>
        <taxon>Insecta</taxon>
        <taxon>Pterygota</taxon>
        <taxon>Neoptera</taxon>
        <taxon>Endopterygota</taxon>
        <taxon>Coleoptera</taxon>
        <taxon>Polyphaga</taxon>
        <taxon>Staphyliniformia</taxon>
        <taxon>Silphidae</taxon>
        <taxon>Nicrophorinae</taxon>
        <taxon>Nicrophorus</taxon>
    </lineage>
</organism>
<accession>A0ABM1MU12</accession>
<evidence type="ECO:0000313" key="2">
    <source>
        <dbReference type="Proteomes" id="UP000695000"/>
    </source>
</evidence>
<dbReference type="Proteomes" id="UP000695000">
    <property type="component" value="Unplaced"/>
</dbReference>
<sequence length="213" mass="23970">MKRRERTSVFEMSAVSTVLLLVVVVAMLATAQYRPNAQFQNPGYAYYRPSFYPQIPHHIPPIPPIPPISQYGQIPWYPYPMKPSIPNDPYAKIPTEIVDIDGEVTTQTPLEINNFHNVQIGDKSVPSNQGTSFTNRTIHIVESKPIISKFHRVITSDGTKSQSLNIHMYNGVEVTTSTSTTTRDYDESTTSNPTEEEEVSSEDPKPVNSWIFG</sequence>
<feature type="compositionally biased region" description="Low complexity" evidence="1">
    <location>
        <begin position="175"/>
        <end position="193"/>
    </location>
</feature>
<feature type="region of interest" description="Disordered" evidence="1">
    <location>
        <begin position="175"/>
        <end position="213"/>
    </location>
</feature>